<dbReference type="Gene3D" id="1.10.40.50">
    <property type="entry name" value="Probable gtpase engc, domain 3"/>
    <property type="match status" value="1"/>
</dbReference>
<feature type="domain" description="EngC GTPase" evidence="4">
    <location>
        <begin position="178"/>
        <end position="397"/>
    </location>
</feature>
<dbReference type="Gene3D" id="3.40.50.300">
    <property type="entry name" value="P-loop containing nucleotide triphosphate hydrolases"/>
    <property type="match status" value="1"/>
</dbReference>
<dbReference type="Proteomes" id="UP000596660">
    <property type="component" value="Unplaced"/>
</dbReference>
<evidence type="ECO:0000256" key="3">
    <source>
        <dbReference type="SAM" id="MobiDB-lite"/>
    </source>
</evidence>
<keyword evidence="7" id="KW-1185">Reference proteome</keyword>
<dbReference type="Gramene" id="AUR62005603-RA">
    <property type="protein sequence ID" value="AUR62005603-RA:cds"/>
    <property type="gene ID" value="AUR62005603"/>
</dbReference>
<feature type="domain" description="CP-type G" evidence="5">
    <location>
        <begin position="169"/>
        <end position="399"/>
    </location>
</feature>
<dbReference type="InterPro" id="IPR012340">
    <property type="entry name" value="NA-bd_OB-fold"/>
</dbReference>
<dbReference type="PANTHER" id="PTHR32120">
    <property type="entry name" value="SMALL RIBOSOMAL SUBUNIT BIOGENESIS GTPASE RSGA"/>
    <property type="match status" value="1"/>
</dbReference>
<reference evidence="6" key="1">
    <citation type="journal article" date="2017" name="Nature">
        <title>The genome of Chenopodium quinoa.</title>
        <authorList>
            <person name="Jarvis D.E."/>
            <person name="Ho Y.S."/>
            <person name="Lightfoot D.J."/>
            <person name="Schmoeckel S.M."/>
            <person name="Li B."/>
            <person name="Borm T.J.A."/>
            <person name="Ohyanagi H."/>
            <person name="Mineta K."/>
            <person name="Michell C.T."/>
            <person name="Saber N."/>
            <person name="Kharbatia N.M."/>
            <person name="Rupper R.R."/>
            <person name="Sharp A.R."/>
            <person name="Dally N."/>
            <person name="Boughton B.A."/>
            <person name="Woo Y.H."/>
            <person name="Gao G."/>
            <person name="Schijlen E.G.W.M."/>
            <person name="Guo X."/>
            <person name="Momin A.A."/>
            <person name="Negrao S."/>
            <person name="Al-Babili S."/>
            <person name="Gehring C."/>
            <person name="Roessner U."/>
            <person name="Jung C."/>
            <person name="Murphy K."/>
            <person name="Arold S.T."/>
            <person name="Gojobori T."/>
            <person name="van der Linden C.G."/>
            <person name="van Loo E.N."/>
            <person name="Jellen E.N."/>
            <person name="Maughan P.J."/>
            <person name="Tester M."/>
        </authorList>
    </citation>
    <scope>NUCLEOTIDE SEQUENCE [LARGE SCALE GENOMIC DNA]</scope>
    <source>
        <strain evidence="6">cv. PI 614886</strain>
    </source>
</reference>
<name>A0A803L165_CHEQI</name>
<accession>A0A803L165</accession>
<keyword evidence="2" id="KW-0342">GTP-binding</keyword>
<evidence type="ECO:0000256" key="1">
    <source>
        <dbReference type="ARBA" id="ARBA00022741"/>
    </source>
</evidence>
<feature type="region of interest" description="Disordered" evidence="3">
    <location>
        <begin position="45"/>
        <end position="77"/>
    </location>
</feature>
<dbReference type="PROSITE" id="PS50936">
    <property type="entry name" value="ENGC_GTPASE"/>
    <property type="match status" value="1"/>
</dbReference>
<dbReference type="InterPro" id="IPR030378">
    <property type="entry name" value="G_CP_dom"/>
</dbReference>
<evidence type="ECO:0000256" key="2">
    <source>
        <dbReference type="ARBA" id="ARBA00023134"/>
    </source>
</evidence>
<dbReference type="SUPFAM" id="SSF52540">
    <property type="entry name" value="P-loop containing nucleoside triphosphate hydrolases"/>
    <property type="match status" value="1"/>
</dbReference>
<organism evidence="6 7">
    <name type="scientific">Chenopodium quinoa</name>
    <name type="common">Quinoa</name>
    <dbReference type="NCBI Taxonomy" id="63459"/>
    <lineage>
        <taxon>Eukaryota</taxon>
        <taxon>Viridiplantae</taxon>
        <taxon>Streptophyta</taxon>
        <taxon>Embryophyta</taxon>
        <taxon>Tracheophyta</taxon>
        <taxon>Spermatophyta</taxon>
        <taxon>Magnoliopsida</taxon>
        <taxon>eudicotyledons</taxon>
        <taxon>Gunneridae</taxon>
        <taxon>Pentapetalae</taxon>
        <taxon>Caryophyllales</taxon>
        <taxon>Chenopodiaceae</taxon>
        <taxon>Chenopodioideae</taxon>
        <taxon>Atripliceae</taxon>
        <taxon>Chenopodium</taxon>
    </lineage>
</organism>
<reference evidence="6" key="2">
    <citation type="submission" date="2021-03" db="UniProtKB">
        <authorList>
            <consortium name="EnsemblPlants"/>
        </authorList>
    </citation>
    <scope>IDENTIFICATION</scope>
</reference>
<sequence length="541" mass="60449">MAATSFSLLRHHAPPHLTSSSTAALFLRRRFSLLTTSIVCRNTHDKSKQAQSNALKEARETTRTKHTQSSSLSSLSNSHILSPNQAIGMVASAQANFMRVIVQSTPPEEPSRTEVLEGSGRGAGIELLCVVRAVLKKIKRRVLVGDRVLVGSIDWVDRRGMIENVFPRESEIPDPPIANADHFLVVFSLDQPKVEPYSLTRFLVEAESTGFPLTLALNKCELVRDESWGKFTEKQNLNELAALRLFPSAAYCFVLGLMVLGDNVSSSIICFICTVQVLIEWKTRLRQWGYAPIFCSVESKRGLDSLAFYLRDRTTVIVGPSGVGKSSLINALRSNGQSPNLMEEGSLFDPNSGSKWFEEQRVGEVSTRSGRGKHTTRNVSLLPLAGGGYLADTPGFSQPSLMKVTKHTLAQAFPEIRKKLEENKPNGCAFNNCLHVGEPGCVVTGDWERDPYYFQLLDEIKAREEFQLRTLSTKREGDVRNKVGDMGITLAEPRLEPKKHRRQSRKKMNQSLLDELDELDDDDDEYLEDNPIIRAMEQENQ</sequence>
<proteinExistence type="inferred from homology"/>
<dbReference type="PANTHER" id="PTHR32120:SF11">
    <property type="entry name" value="SMALL RIBOSOMAL SUBUNIT BIOGENESIS GTPASE RSGA 1, MITOCHONDRIAL-RELATED"/>
    <property type="match status" value="1"/>
</dbReference>
<dbReference type="GO" id="GO:0005525">
    <property type="term" value="F:GTP binding"/>
    <property type="evidence" value="ECO:0007669"/>
    <property type="project" value="UniProtKB-KW"/>
</dbReference>
<evidence type="ECO:0000259" key="5">
    <source>
        <dbReference type="PROSITE" id="PS51721"/>
    </source>
</evidence>
<dbReference type="Pfam" id="PF03193">
    <property type="entry name" value="RsgA_GTPase"/>
    <property type="match status" value="2"/>
</dbReference>
<dbReference type="InterPro" id="IPR027417">
    <property type="entry name" value="P-loop_NTPase"/>
</dbReference>
<dbReference type="Gene3D" id="2.40.50.140">
    <property type="entry name" value="Nucleic acid-binding proteins"/>
    <property type="match status" value="1"/>
</dbReference>
<dbReference type="InterPro" id="IPR010914">
    <property type="entry name" value="RsgA_GTPase_dom"/>
</dbReference>
<protein>
    <submittedName>
        <fullName evidence="6">Uncharacterized protein</fullName>
    </submittedName>
</protein>
<dbReference type="EnsemblPlants" id="AUR62005603-RA">
    <property type="protein sequence ID" value="AUR62005603-RA:cds"/>
    <property type="gene ID" value="AUR62005603"/>
</dbReference>
<dbReference type="OMA" id="DVRYKMG"/>
<dbReference type="CDD" id="cd01854">
    <property type="entry name" value="YjeQ_EngC"/>
    <property type="match status" value="1"/>
</dbReference>
<evidence type="ECO:0000313" key="7">
    <source>
        <dbReference type="Proteomes" id="UP000596660"/>
    </source>
</evidence>
<feature type="region of interest" description="Disordered" evidence="3">
    <location>
        <begin position="495"/>
        <end position="541"/>
    </location>
</feature>
<keyword evidence="1" id="KW-0547">Nucleotide-binding</keyword>
<dbReference type="AlphaFoldDB" id="A0A803L165"/>
<dbReference type="InterPro" id="IPR004881">
    <property type="entry name" value="Ribosome_biogen_GTPase_RsgA"/>
</dbReference>
<dbReference type="HAMAP" id="MF_01820">
    <property type="entry name" value="GTPase_RsgA"/>
    <property type="match status" value="1"/>
</dbReference>
<dbReference type="GO" id="GO:0003924">
    <property type="term" value="F:GTPase activity"/>
    <property type="evidence" value="ECO:0007669"/>
    <property type="project" value="InterPro"/>
</dbReference>
<evidence type="ECO:0000313" key="6">
    <source>
        <dbReference type="EnsemblPlants" id="AUR62005603-RA:cds"/>
    </source>
</evidence>
<evidence type="ECO:0000259" key="4">
    <source>
        <dbReference type="PROSITE" id="PS50936"/>
    </source>
</evidence>
<feature type="compositionally biased region" description="Acidic residues" evidence="3">
    <location>
        <begin position="514"/>
        <end position="528"/>
    </location>
</feature>
<feature type="compositionally biased region" description="Basic residues" evidence="3">
    <location>
        <begin position="497"/>
        <end position="508"/>
    </location>
</feature>
<dbReference type="PROSITE" id="PS51721">
    <property type="entry name" value="G_CP"/>
    <property type="match status" value="1"/>
</dbReference>
<dbReference type="SUPFAM" id="SSF50249">
    <property type="entry name" value="Nucleic acid-binding proteins"/>
    <property type="match status" value="1"/>
</dbReference>